<sequence>MRSPDGTVRPGFESELLDLSEIPLVQLPQLDPVGLGRSIRHAVDRTAYQSVTASGSQGGMDRVS</sequence>
<evidence type="ECO:0000313" key="2">
    <source>
        <dbReference type="Proteomes" id="UP000649955"/>
    </source>
</evidence>
<name>A0ABQ3KGE2_9PSEU</name>
<evidence type="ECO:0008006" key="3">
    <source>
        <dbReference type="Google" id="ProtNLM"/>
    </source>
</evidence>
<protein>
    <recommendedName>
        <fullName evidence="3">FXSXX-COOH protein</fullName>
    </recommendedName>
</protein>
<dbReference type="Proteomes" id="UP000649955">
    <property type="component" value="Unassembled WGS sequence"/>
</dbReference>
<evidence type="ECO:0000313" key="1">
    <source>
        <dbReference type="EMBL" id="GHG20444.1"/>
    </source>
</evidence>
<reference evidence="2" key="1">
    <citation type="journal article" date="2019" name="Int. J. Syst. Evol. Microbiol.">
        <title>The Global Catalogue of Microorganisms (GCM) 10K type strain sequencing project: providing services to taxonomists for standard genome sequencing and annotation.</title>
        <authorList>
            <consortium name="The Broad Institute Genomics Platform"/>
            <consortium name="The Broad Institute Genome Sequencing Center for Infectious Disease"/>
            <person name="Wu L."/>
            <person name="Ma J."/>
        </authorList>
    </citation>
    <scope>NUCLEOTIDE SEQUENCE [LARGE SCALE GENOMIC DNA]</scope>
    <source>
        <strain evidence="2">CGMCC 4.7680</strain>
    </source>
</reference>
<organism evidence="1 2">
    <name type="scientific">Amycolatopsis bullii</name>
    <dbReference type="NCBI Taxonomy" id="941987"/>
    <lineage>
        <taxon>Bacteria</taxon>
        <taxon>Bacillati</taxon>
        <taxon>Actinomycetota</taxon>
        <taxon>Actinomycetes</taxon>
        <taxon>Pseudonocardiales</taxon>
        <taxon>Pseudonocardiaceae</taxon>
        <taxon>Amycolatopsis</taxon>
    </lineage>
</organism>
<comment type="caution">
    <text evidence="1">The sequence shown here is derived from an EMBL/GenBank/DDBJ whole genome shotgun (WGS) entry which is preliminary data.</text>
</comment>
<proteinExistence type="predicted"/>
<accession>A0ABQ3KGE2</accession>
<gene>
    <name evidence="1" type="ORF">GCM10017567_43780</name>
</gene>
<keyword evidence="2" id="KW-1185">Reference proteome</keyword>
<dbReference type="EMBL" id="BNAW01000019">
    <property type="protein sequence ID" value="GHG20444.1"/>
    <property type="molecule type" value="Genomic_DNA"/>
</dbReference>